<gene>
    <name evidence="2" type="ORF">KIW84_031132</name>
</gene>
<organism evidence="2 3">
    <name type="scientific">Pisum sativum</name>
    <name type="common">Garden pea</name>
    <name type="synonym">Lathyrus oleraceus</name>
    <dbReference type="NCBI Taxonomy" id="3888"/>
    <lineage>
        <taxon>Eukaryota</taxon>
        <taxon>Viridiplantae</taxon>
        <taxon>Streptophyta</taxon>
        <taxon>Embryophyta</taxon>
        <taxon>Tracheophyta</taxon>
        <taxon>Spermatophyta</taxon>
        <taxon>Magnoliopsida</taxon>
        <taxon>eudicotyledons</taxon>
        <taxon>Gunneridae</taxon>
        <taxon>Pentapetalae</taxon>
        <taxon>rosids</taxon>
        <taxon>fabids</taxon>
        <taxon>Fabales</taxon>
        <taxon>Fabaceae</taxon>
        <taxon>Papilionoideae</taxon>
        <taxon>50 kb inversion clade</taxon>
        <taxon>NPAAA clade</taxon>
        <taxon>Hologalegina</taxon>
        <taxon>IRL clade</taxon>
        <taxon>Fabeae</taxon>
        <taxon>Lathyrus</taxon>
    </lineage>
</organism>
<keyword evidence="3" id="KW-1185">Reference proteome</keyword>
<feature type="compositionally biased region" description="Basic and acidic residues" evidence="1">
    <location>
        <begin position="205"/>
        <end position="221"/>
    </location>
</feature>
<dbReference type="AlphaFoldDB" id="A0A9D5B075"/>
<proteinExistence type="predicted"/>
<feature type="region of interest" description="Disordered" evidence="1">
    <location>
        <begin position="88"/>
        <end position="110"/>
    </location>
</feature>
<protein>
    <submittedName>
        <fullName evidence="2">Uncharacterized protein</fullName>
    </submittedName>
</protein>
<evidence type="ECO:0000256" key="1">
    <source>
        <dbReference type="SAM" id="MobiDB-lite"/>
    </source>
</evidence>
<evidence type="ECO:0000313" key="3">
    <source>
        <dbReference type="Proteomes" id="UP001058974"/>
    </source>
</evidence>
<sequence>MVVPKYLPPMPNPYKPWYDVNAKCEFHVWSEGHNTENCIDFQRMGSDNDDVRRSPKTLNASTYQKDVKTPKDIGVVLGLAQSDQISTTRQLKEEFGSSSRKEVPESSKGQPPVMLVHYHQLKFQESISATSVCSSSSSESELHSQSDRSLVFPKKLNPLVTFPPNFKHNAIYSTNEVNNPTSWSYHITTHASGSTKEATNGSEEAAPHEESKREDSKDCHVGVKEHDDLNLWLGKGL</sequence>
<feature type="compositionally biased region" description="Basic and acidic residues" evidence="1">
    <location>
        <begin position="90"/>
        <end position="105"/>
    </location>
</feature>
<dbReference type="EMBL" id="JAMSHJ010000003">
    <property type="protein sequence ID" value="KAI5425210.1"/>
    <property type="molecule type" value="Genomic_DNA"/>
</dbReference>
<evidence type="ECO:0000313" key="2">
    <source>
        <dbReference type="EMBL" id="KAI5425210.1"/>
    </source>
</evidence>
<reference evidence="2 3" key="1">
    <citation type="journal article" date="2022" name="Nat. Genet.">
        <title>Improved pea reference genome and pan-genome highlight genomic features and evolutionary characteristics.</title>
        <authorList>
            <person name="Yang T."/>
            <person name="Liu R."/>
            <person name="Luo Y."/>
            <person name="Hu S."/>
            <person name="Wang D."/>
            <person name="Wang C."/>
            <person name="Pandey M.K."/>
            <person name="Ge S."/>
            <person name="Xu Q."/>
            <person name="Li N."/>
            <person name="Li G."/>
            <person name="Huang Y."/>
            <person name="Saxena R.K."/>
            <person name="Ji Y."/>
            <person name="Li M."/>
            <person name="Yan X."/>
            <person name="He Y."/>
            <person name="Liu Y."/>
            <person name="Wang X."/>
            <person name="Xiang C."/>
            <person name="Varshney R.K."/>
            <person name="Ding H."/>
            <person name="Gao S."/>
            <person name="Zong X."/>
        </authorList>
    </citation>
    <scope>NUCLEOTIDE SEQUENCE [LARGE SCALE GENOMIC DNA]</scope>
    <source>
        <strain evidence="2 3">cv. Zhongwan 6</strain>
    </source>
</reference>
<feature type="compositionally biased region" description="Polar residues" evidence="1">
    <location>
        <begin position="191"/>
        <end position="202"/>
    </location>
</feature>
<accession>A0A9D5B075</accession>
<name>A0A9D5B075_PEA</name>
<feature type="region of interest" description="Disordered" evidence="1">
    <location>
        <begin position="191"/>
        <end position="221"/>
    </location>
</feature>
<comment type="caution">
    <text evidence="2">The sequence shown here is derived from an EMBL/GenBank/DDBJ whole genome shotgun (WGS) entry which is preliminary data.</text>
</comment>
<dbReference type="Proteomes" id="UP001058974">
    <property type="component" value="Chromosome 3"/>
</dbReference>
<dbReference type="Gramene" id="Psat03G0113200-T1">
    <property type="protein sequence ID" value="KAI5425210.1"/>
    <property type="gene ID" value="KIW84_031132"/>
</dbReference>